<dbReference type="Proteomes" id="UP000649114">
    <property type="component" value="Unassembled WGS sequence"/>
</dbReference>
<dbReference type="AlphaFoldDB" id="A0AAN5YEJ8"/>
<organism evidence="3 6">
    <name type="scientific">Aspergillus lentulus</name>
    <dbReference type="NCBI Taxonomy" id="293939"/>
    <lineage>
        <taxon>Eukaryota</taxon>
        <taxon>Fungi</taxon>
        <taxon>Dikarya</taxon>
        <taxon>Ascomycota</taxon>
        <taxon>Pezizomycotina</taxon>
        <taxon>Eurotiomycetes</taxon>
        <taxon>Eurotiomycetidae</taxon>
        <taxon>Eurotiales</taxon>
        <taxon>Aspergillaceae</taxon>
        <taxon>Aspergillus</taxon>
        <taxon>Aspergillus subgen. Fumigati</taxon>
    </lineage>
</organism>
<keyword evidence="5" id="KW-1185">Reference proteome</keyword>
<reference evidence="2 5" key="3">
    <citation type="submission" date="2020-01" db="EMBL/GenBank/DDBJ databases">
        <title>Draft genome sequence of Aspergillus lentulus IFM 60648.</title>
        <authorList>
            <person name="Takahashi H."/>
            <person name="Yaguchi T."/>
        </authorList>
    </citation>
    <scope>NUCLEOTIDE SEQUENCE [LARGE SCALE GENOMIC DNA]</scope>
    <source>
        <strain evidence="2 5">IFM 60648</strain>
    </source>
</reference>
<dbReference type="Proteomes" id="UP000465220">
    <property type="component" value="Unassembled WGS sequence"/>
</dbReference>
<name>A0AAN5YEJ8_ASPLE</name>
<dbReference type="EMBL" id="BLKI01000017">
    <property type="protein sequence ID" value="GFF73227.1"/>
    <property type="molecule type" value="Genomic_DNA"/>
</dbReference>
<reference evidence="3" key="2">
    <citation type="journal article" date="2020" name="bioRxiv">
        <title>Genomic and phenotypic heterogeneity of clinical isolates of the human pathogens Aspergillus fumigatus, Aspergillus lentulus and Aspergillus fumigatiaffinis.</title>
        <authorList>
            <person name="dos Santos R.A.C."/>
            <person name="Steenwyk J.L."/>
            <person name="Rivero-Menendez O."/>
            <person name="Mead M.E."/>
            <person name="Silva L.P."/>
            <person name="Bastos R.W."/>
            <person name="Alastruey-Izquierdo A."/>
            <person name="Goldman G.H."/>
            <person name="Rokas A."/>
        </authorList>
    </citation>
    <scope>NUCLEOTIDE SEQUENCE</scope>
    <source>
        <strain evidence="3">CNM-CM8927</strain>
    </source>
</reference>
<evidence type="ECO:0000313" key="1">
    <source>
        <dbReference type="EMBL" id="GAQ03009.1"/>
    </source>
</evidence>
<comment type="caution">
    <text evidence="3">The sequence shown here is derived from an EMBL/GenBank/DDBJ whole genome shotgun (WGS) entry which is preliminary data.</text>
</comment>
<dbReference type="Proteomes" id="UP000051487">
    <property type="component" value="Unassembled WGS sequence"/>
</dbReference>
<protein>
    <submittedName>
        <fullName evidence="3">Uncharacterized protein</fullName>
    </submittedName>
</protein>
<dbReference type="EMBL" id="BCLY01000001">
    <property type="protein sequence ID" value="GAQ03009.1"/>
    <property type="molecule type" value="Genomic_DNA"/>
</dbReference>
<dbReference type="EMBL" id="JAAAPU010000219">
    <property type="protein sequence ID" value="KAF4200221.1"/>
    <property type="molecule type" value="Genomic_DNA"/>
</dbReference>
<gene>
    <name evidence="1" type="ORF">ALT_0330</name>
    <name evidence="3" type="ORF">CNMCM8927_003687</name>
    <name evidence="2" type="ORF">IFM60648_03885</name>
</gene>
<evidence type="ECO:0000313" key="2">
    <source>
        <dbReference type="EMBL" id="GFF73227.1"/>
    </source>
</evidence>
<evidence type="ECO:0000313" key="4">
    <source>
        <dbReference type="Proteomes" id="UP000051487"/>
    </source>
</evidence>
<sequence>MKMAAALDRLPTEILPGILKFLGCHCSGKHLPEPPDAYIRGDRQEQAAICPQLRKLISKDEADALRVVAHASGIEELQLLSAADLLTSLRLQRSLSAVNAVRYLSRHRATLESLHLDLRKRGHTQDGPEPRAIFSLREFTALKHLFLNLDEFYTRFWAGSHGGDPELLVQLLPPGITSIHLTRHITGGASSPGGKPAGPCSRCFERPIPEAGAG</sequence>
<evidence type="ECO:0000313" key="6">
    <source>
        <dbReference type="Proteomes" id="UP000649114"/>
    </source>
</evidence>
<evidence type="ECO:0000313" key="3">
    <source>
        <dbReference type="EMBL" id="KAF4200221.1"/>
    </source>
</evidence>
<reference evidence="1 4" key="1">
    <citation type="submission" date="2015-11" db="EMBL/GenBank/DDBJ databases">
        <title>Aspergillus lentulus strain IFM 54703T.</title>
        <authorList>
            <person name="Kusuya Y."/>
            <person name="Sakai K."/>
            <person name="Kamei K."/>
            <person name="Takahashi H."/>
            <person name="Yaguchi T."/>
        </authorList>
    </citation>
    <scope>NUCLEOTIDE SEQUENCE [LARGE SCALE GENOMIC DNA]</scope>
    <source>
        <strain evidence="1 4">IFM 54703</strain>
    </source>
</reference>
<proteinExistence type="predicted"/>
<evidence type="ECO:0000313" key="5">
    <source>
        <dbReference type="Proteomes" id="UP000465220"/>
    </source>
</evidence>
<accession>A0AAN5YEJ8</accession>
<reference evidence="3" key="4">
    <citation type="submission" date="2020-04" db="EMBL/GenBank/DDBJ databases">
        <authorList>
            <person name="Santos R.A.C."/>
            <person name="Steenwyk J.L."/>
            <person name="Rivero-Menendez O."/>
            <person name="Mead M.E."/>
            <person name="Silva L.P."/>
            <person name="Bastos R.W."/>
            <person name="Alastruey-Izquierdo A."/>
            <person name="Goldman G.H."/>
            <person name="Rokas A."/>
        </authorList>
    </citation>
    <scope>NUCLEOTIDE SEQUENCE</scope>
    <source>
        <strain evidence="3">CNM-CM8927</strain>
    </source>
</reference>